<name>A0A0F4LPH2_9LACO</name>
<dbReference type="Gene3D" id="3.40.50.300">
    <property type="entry name" value="P-loop containing nucleotide triphosphate hydrolases"/>
    <property type="match status" value="3"/>
</dbReference>
<feature type="coiled-coil region" evidence="6">
    <location>
        <begin position="19"/>
        <end position="46"/>
    </location>
</feature>
<dbReference type="RefSeq" id="WP_046317508.1">
    <property type="nucleotide sequence ID" value="NZ_JBHSZT010000005.1"/>
</dbReference>
<dbReference type="InterPro" id="IPR014016">
    <property type="entry name" value="UvrD-like_ATP-bd"/>
</dbReference>
<feature type="domain" description="UvrD-like helicase ATP-binding" evidence="7">
    <location>
        <begin position="209"/>
        <end position="598"/>
    </location>
</feature>
<dbReference type="InterPro" id="IPR000212">
    <property type="entry name" value="DNA_helicase_UvrD/REP"/>
</dbReference>
<evidence type="ECO:0000256" key="3">
    <source>
        <dbReference type="ARBA" id="ARBA00022806"/>
    </source>
</evidence>
<gene>
    <name evidence="8" type="ORF">JG30_14110</name>
</gene>
<dbReference type="InterPro" id="IPR048228">
    <property type="entry name" value="HelD_bacillota"/>
</dbReference>
<dbReference type="STRING" id="1218492.JG30_14110"/>
<evidence type="ECO:0000256" key="4">
    <source>
        <dbReference type="ARBA" id="ARBA00022840"/>
    </source>
</evidence>
<dbReference type="Proteomes" id="UP000033558">
    <property type="component" value="Unassembled WGS sequence"/>
</dbReference>
<dbReference type="PANTHER" id="PTHR11070:SF17">
    <property type="entry name" value="DNA HELICASE IV"/>
    <property type="match status" value="1"/>
</dbReference>
<dbReference type="InterPro" id="IPR027417">
    <property type="entry name" value="P-loop_NTPase"/>
</dbReference>
<dbReference type="GO" id="GO:0005524">
    <property type="term" value="F:ATP binding"/>
    <property type="evidence" value="ECO:0007669"/>
    <property type="project" value="UniProtKB-UniRule"/>
</dbReference>
<keyword evidence="4 5" id="KW-0067">ATP-binding</keyword>
<dbReference type="InterPro" id="IPR027785">
    <property type="entry name" value="UvrD-like_helicase_C"/>
</dbReference>
<keyword evidence="2 5" id="KW-0378">Hydrolase</keyword>
<evidence type="ECO:0000313" key="9">
    <source>
        <dbReference type="Proteomes" id="UP000033558"/>
    </source>
</evidence>
<dbReference type="InterPro" id="IPR013986">
    <property type="entry name" value="DExx_box_DNA_helicase_dom_sf"/>
</dbReference>
<dbReference type="HOGENOM" id="CLU_010312_4_1_9"/>
<keyword evidence="9" id="KW-1185">Reference proteome</keyword>
<dbReference type="Gene3D" id="1.10.10.160">
    <property type="match status" value="1"/>
</dbReference>
<evidence type="ECO:0000256" key="2">
    <source>
        <dbReference type="ARBA" id="ARBA00022801"/>
    </source>
</evidence>
<evidence type="ECO:0000313" key="8">
    <source>
        <dbReference type="EMBL" id="KJY60722.1"/>
    </source>
</evidence>
<dbReference type="GO" id="GO:0003677">
    <property type="term" value="F:DNA binding"/>
    <property type="evidence" value="ECO:0007669"/>
    <property type="project" value="InterPro"/>
</dbReference>
<keyword evidence="1 5" id="KW-0547">Nucleotide-binding</keyword>
<dbReference type="GO" id="GO:0005829">
    <property type="term" value="C:cytosol"/>
    <property type="evidence" value="ECO:0007669"/>
    <property type="project" value="TreeGrafter"/>
</dbReference>
<reference evidence="8 9" key="1">
    <citation type="submission" date="2015-01" db="EMBL/GenBank/DDBJ databases">
        <title>Comparative genomics of the lactic acid bacteria isolated from the honey bee gut.</title>
        <authorList>
            <person name="Ellegaard K.M."/>
            <person name="Tamarit D."/>
            <person name="Javelind E."/>
            <person name="Olofsson T."/>
            <person name="Andersson S.G."/>
            <person name="Vasquez A."/>
        </authorList>
    </citation>
    <scope>NUCLEOTIDE SEQUENCE [LARGE SCALE GENOMIC DNA]</scope>
    <source>
        <strain evidence="8 9">Bin4</strain>
    </source>
</reference>
<dbReference type="Pfam" id="PF00580">
    <property type="entry name" value="UvrD-helicase"/>
    <property type="match status" value="1"/>
</dbReference>
<dbReference type="NCBIfam" id="NF041464">
    <property type="entry name" value="HelD_BACSU"/>
    <property type="match status" value="1"/>
</dbReference>
<dbReference type="GO" id="GO:0016787">
    <property type="term" value="F:hydrolase activity"/>
    <property type="evidence" value="ECO:0007669"/>
    <property type="project" value="UniProtKB-UniRule"/>
</dbReference>
<dbReference type="GO" id="GO:0043138">
    <property type="term" value="F:3'-5' DNA helicase activity"/>
    <property type="evidence" value="ECO:0007669"/>
    <property type="project" value="TreeGrafter"/>
</dbReference>
<accession>A0A0F4LPH2</accession>
<keyword evidence="3 5" id="KW-0347">Helicase</keyword>
<dbReference type="EMBL" id="JXJQ01000010">
    <property type="protein sequence ID" value="KJY60722.1"/>
    <property type="molecule type" value="Genomic_DNA"/>
</dbReference>
<proteinExistence type="predicted"/>
<evidence type="ECO:0000256" key="5">
    <source>
        <dbReference type="PROSITE-ProRule" id="PRU00560"/>
    </source>
</evidence>
<feature type="binding site" evidence="5">
    <location>
        <begin position="230"/>
        <end position="237"/>
    </location>
    <ligand>
        <name>ATP</name>
        <dbReference type="ChEBI" id="CHEBI:30616"/>
    </ligand>
</feature>
<dbReference type="OrthoDB" id="9787585at2"/>
<dbReference type="SUPFAM" id="SSF52540">
    <property type="entry name" value="P-loop containing nucleoside triphosphate hydrolases"/>
    <property type="match status" value="1"/>
</dbReference>
<dbReference type="PATRIC" id="fig|1218492.5.peg.1463"/>
<comment type="caution">
    <text evidence="8">The sequence shown here is derived from an EMBL/GenBank/DDBJ whole genome shotgun (WGS) entry which is preliminary data.</text>
</comment>
<dbReference type="GO" id="GO:0000725">
    <property type="term" value="P:recombinational repair"/>
    <property type="evidence" value="ECO:0007669"/>
    <property type="project" value="TreeGrafter"/>
</dbReference>
<dbReference type="Pfam" id="PF13538">
    <property type="entry name" value="UvrD_C_2"/>
    <property type="match status" value="1"/>
</dbReference>
<dbReference type="PANTHER" id="PTHR11070">
    <property type="entry name" value="UVRD / RECB / PCRA DNA HELICASE FAMILY MEMBER"/>
    <property type="match status" value="1"/>
</dbReference>
<evidence type="ECO:0000259" key="7">
    <source>
        <dbReference type="PROSITE" id="PS51198"/>
    </source>
</evidence>
<evidence type="ECO:0000256" key="1">
    <source>
        <dbReference type="ARBA" id="ARBA00022741"/>
    </source>
</evidence>
<sequence length="766" mass="87651">MTLNNESRAAEQQRVDHIEKLITTQLAQTQTKLNQAQQERRRVEKNFGANTRADYVEADDVIDTNATLAQQKQLMASATTNEDILHKQKQSLQLLAQNPYFGRIDIEEDHEPDTLYIGTASLEDDQGNFLIYDWRAPIAGIYYNGTLGSVKYRSPSGLQTVELKRKRQFVIQAGQIINMFDTNETIGDEILQKTLNEASSEQMKNIVATIQQDQNQIIRNTQADILLVQGAAGSGKTSAVMQRIAFLLYHNRTQLTAEEIILFSPNTLFSNYIAAVLPSLGENNMRQVTLQHFLAKRLHGLQVETLFARFEKEQITTSASFQAISKYKASSQFVTDLQTFLQTADLTQSFQDILFEGHPIFKRQHLQNLYQKLPRNLLIADKFLAIKNHLIKQLNHYLKTQRTADWVLSALDNLSESQINTLLYRAQALDASSQQQQQALIKAVIHQRYLPVYEALYNNYFFNVYQLYHDFLTRDVPKSINSQHWQEMIAAYDHQLEAHRINYEDATAILFLRQQITGEGQNHQIKYLMIDEVQDYTPLQLAYIQHSFPLAKLTLLGDLSQNVYGSPTSLQDTATTLKVLFPQHKKTVITLHQSYRSTANITNFAKQLIPMGQQIRAFNRIGSLPQWYISDDARKTTQQISQQALKKYHTVAIITKTNVQAQALAKSWSAKIPVHLLTEQDRKIPRGILILPIYLAKGLEFDCVLGYQITAANYAMPTDRNILYTLATRALHQLYLVSENPVSPFLQQLDPDSFQLQRQLTTKKQP</sequence>
<evidence type="ECO:0000256" key="6">
    <source>
        <dbReference type="SAM" id="Coils"/>
    </source>
</evidence>
<dbReference type="PROSITE" id="PS51198">
    <property type="entry name" value="UVRD_HELICASE_ATP_BIND"/>
    <property type="match status" value="1"/>
</dbReference>
<keyword evidence="6" id="KW-0175">Coiled coil</keyword>
<organism evidence="8 9">
    <name type="scientific">Bombilactobacillus mellifer</name>
    <dbReference type="NCBI Taxonomy" id="1218492"/>
    <lineage>
        <taxon>Bacteria</taxon>
        <taxon>Bacillati</taxon>
        <taxon>Bacillota</taxon>
        <taxon>Bacilli</taxon>
        <taxon>Lactobacillales</taxon>
        <taxon>Lactobacillaceae</taxon>
        <taxon>Bombilactobacillus</taxon>
    </lineage>
</organism>
<dbReference type="AlphaFoldDB" id="A0A0F4LPH2"/>
<protein>
    <submittedName>
        <fullName evidence="8">Putative DNA helicase</fullName>
    </submittedName>
</protein>